<keyword evidence="2" id="KW-1185">Reference proteome</keyword>
<dbReference type="Proteomes" id="UP001445076">
    <property type="component" value="Unassembled WGS sequence"/>
</dbReference>
<name>A0AAW0YI83_CHEQU</name>
<organism evidence="1 2">
    <name type="scientific">Cherax quadricarinatus</name>
    <name type="common">Australian red claw crayfish</name>
    <dbReference type="NCBI Taxonomy" id="27406"/>
    <lineage>
        <taxon>Eukaryota</taxon>
        <taxon>Metazoa</taxon>
        <taxon>Ecdysozoa</taxon>
        <taxon>Arthropoda</taxon>
        <taxon>Crustacea</taxon>
        <taxon>Multicrustacea</taxon>
        <taxon>Malacostraca</taxon>
        <taxon>Eumalacostraca</taxon>
        <taxon>Eucarida</taxon>
        <taxon>Decapoda</taxon>
        <taxon>Pleocyemata</taxon>
        <taxon>Astacidea</taxon>
        <taxon>Parastacoidea</taxon>
        <taxon>Parastacidae</taxon>
        <taxon>Cherax</taxon>
    </lineage>
</organism>
<protein>
    <submittedName>
        <fullName evidence="1">Uncharacterized protein</fullName>
    </submittedName>
</protein>
<sequence length="102" mass="11653">MILDGKRTWLLFCITVLLRAGYITSDIYNIQCTVLHFDKDNKYNAYNTHVKLVEACVDTTRWVEHIGSGAIKLYPTAVKSDTSNDSIYNMCYGLRKILSNNV</sequence>
<evidence type="ECO:0000313" key="1">
    <source>
        <dbReference type="EMBL" id="KAK8751176.1"/>
    </source>
</evidence>
<dbReference type="EMBL" id="JARKIK010000006">
    <property type="protein sequence ID" value="KAK8751176.1"/>
    <property type="molecule type" value="Genomic_DNA"/>
</dbReference>
<accession>A0AAW0YI83</accession>
<gene>
    <name evidence="1" type="ORF">OTU49_013275</name>
</gene>
<proteinExistence type="predicted"/>
<evidence type="ECO:0000313" key="2">
    <source>
        <dbReference type="Proteomes" id="UP001445076"/>
    </source>
</evidence>
<comment type="caution">
    <text evidence="1">The sequence shown here is derived from an EMBL/GenBank/DDBJ whole genome shotgun (WGS) entry which is preliminary data.</text>
</comment>
<reference evidence="1 2" key="1">
    <citation type="journal article" date="2024" name="BMC Genomics">
        <title>Genome assembly of redclaw crayfish (Cherax quadricarinatus) provides insights into its immune adaptation and hypoxia tolerance.</title>
        <authorList>
            <person name="Liu Z."/>
            <person name="Zheng J."/>
            <person name="Li H."/>
            <person name="Fang K."/>
            <person name="Wang S."/>
            <person name="He J."/>
            <person name="Zhou D."/>
            <person name="Weng S."/>
            <person name="Chi M."/>
            <person name="Gu Z."/>
            <person name="He J."/>
            <person name="Li F."/>
            <person name="Wang M."/>
        </authorList>
    </citation>
    <scope>NUCLEOTIDE SEQUENCE [LARGE SCALE GENOMIC DNA]</scope>
    <source>
        <strain evidence="1">ZL_2023a</strain>
    </source>
</reference>
<dbReference type="AlphaFoldDB" id="A0AAW0YI83"/>